<gene>
    <name evidence="1" type="ORF">S01H4_51548</name>
</gene>
<name>X1BZB5_9ZZZZ</name>
<protein>
    <submittedName>
        <fullName evidence="1">Uncharacterized protein</fullName>
    </submittedName>
</protein>
<evidence type="ECO:0000313" key="1">
    <source>
        <dbReference type="EMBL" id="GAH00352.1"/>
    </source>
</evidence>
<organism evidence="1">
    <name type="scientific">marine sediment metagenome</name>
    <dbReference type="NCBI Taxonomy" id="412755"/>
    <lineage>
        <taxon>unclassified sequences</taxon>
        <taxon>metagenomes</taxon>
        <taxon>ecological metagenomes</taxon>
    </lineage>
</organism>
<feature type="non-terminal residue" evidence="1">
    <location>
        <position position="1"/>
    </location>
</feature>
<sequence>LQRMASFALAGIKAQFTALLQSAEKFEKPNPLTISPINKNIS</sequence>
<dbReference type="EMBL" id="BART01029364">
    <property type="protein sequence ID" value="GAH00352.1"/>
    <property type="molecule type" value="Genomic_DNA"/>
</dbReference>
<dbReference type="AlphaFoldDB" id="X1BZB5"/>
<comment type="caution">
    <text evidence="1">The sequence shown here is derived from an EMBL/GenBank/DDBJ whole genome shotgun (WGS) entry which is preliminary data.</text>
</comment>
<proteinExistence type="predicted"/>
<accession>X1BZB5</accession>
<reference evidence="1" key="1">
    <citation type="journal article" date="2014" name="Front. Microbiol.">
        <title>High frequency of phylogenetically diverse reductive dehalogenase-homologous genes in deep subseafloor sedimentary metagenomes.</title>
        <authorList>
            <person name="Kawai M."/>
            <person name="Futagami T."/>
            <person name="Toyoda A."/>
            <person name="Takaki Y."/>
            <person name="Nishi S."/>
            <person name="Hori S."/>
            <person name="Arai W."/>
            <person name="Tsubouchi T."/>
            <person name="Morono Y."/>
            <person name="Uchiyama I."/>
            <person name="Ito T."/>
            <person name="Fujiyama A."/>
            <person name="Inagaki F."/>
            <person name="Takami H."/>
        </authorList>
    </citation>
    <scope>NUCLEOTIDE SEQUENCE</scope>
    <source>
        <strain evidence="1">Expedition CK06-06</strain>
    </source>
</reference>